<evidence type="ECO:0000256" key="5">
    <source>
        <dbReference type="ARBA" id="ARBA00022692"/>
    </source>
</evidence>
<dbReference type="PROSITE" id="PS00449">
    <property type="entry name" value="ATPASE_A"/>
    <property type="match status" value="1"/>
</dbReference>
<feature type="transmembrane region" description="Helical" evidence="11">
    <location>
        <begin position="159"/>
        <end position="184"/>
    </location>
</feature>
<feature type="transmembrane region" description="Helical" evidence="11">
    <location>
        <begin position="132"/>
        <end position="152"/>
    </location>
</feature>
<comment type="function">
    <text evidence="11 12">Key component of the proton channel; it plays a direct role in the translocation of protons across the membrane.</text>
</comment>
<gene>
    <name evidence="11 13" type="primary">atpB</name>
    <name evidence="13" type="ORF">MAGMO_3391</name>
</gene>
<dbReference type="InterPro" id="IPR000568">
    <property type="entry name" value="ATP_synth_F0_asu"/>
</dbReference>
<feature type="transmembrane region" description="Helical" evidence="11">
    <location>
        <begin position="44"/>
        <end position="66"/>
    </location>
</feature>
<evidence type="ECO:0000313" key="13">
    <source>
        <dbReference type="EMBL" id="CRH07528.1"/>
    </source>
</evidence>
<keyword evidence="6 11" id="KW-0375">Hydrogen ion transport</keyword>
<dbReference type="HAMAP" id="MF_01393">
    <property type="entry name" value="ATP_synth_a_bact"/>
    <property type="match status" value="1"/>
</dbReference>
<keyword evidence="9 11" id="KW-0472">Membrane</keyword>
<dbReference type="CDD" id="cd00310">
    <property type="entry name" value="ATP-synt_Fo_a_6"/>
    <property type="match status" value="1"/>
</dbReference>
<keyword evidence="3 11" id="KW-0813">Transport</keyword>
<keyword evidence="10 11" id="KW-0066">ATP synthesis</keyword>
<feature type="transmembrane region" description="Helical" evidence="11">
    <location>
        <begin position="235"/>
        <end position="254"/>
    </location>
</feature>
<dbReference type="InterPro" id="IPR045083">
    <property type="entry name" value="ATP_synth_F0_asu_bact/mt"/>
</dbReference>
<evidence type="ECO:0000256" key="1">
    <source>
        <dbReference type="ARBA" id="ARBA00004141"/>
    </source>
</evidence>
<protein>
    <recommendedName>
        <fullName evidence="11 12">ATP synthase subunit a</fullName>
    </recommendedName>
    <alternativeName>
        <fullName evidence="11">ATP synthase F0 sector subunit a</fullName>
    </alternativeName>
    <alternativeName>
        <fullName evidence="11">F-ATPase subunit 6</fullName>
    </alternativeName>
</protein>
<dbReference type="PANTHER" id="PTHR11410">
    <property type="entry name" value="ATP SYNTHASE SUBUNIT A"/>
    <property type="match status" value="1"/>
</dbReference>
<comment type="similarity">
    <text evidence="2 11 12">Belongs to the ATPase A chain family.</text>
</comment>
<evidence type="ECO:0000256" key="10">
    <source>
        <dbReference type="ARBA" id="ARBA00023310"/>
    </source>
</evidence>
<evidence type="ECO:0000256" key="3">
    <source>
        <dbReference type="ARBA" id="ARBA00022448"/>
    </source>
</evidence>
<dbReference type="SUPFAM" id="SSF81336">
    <property type="entry name" value="F1F0 ATP synthase subunit A"/>
    <property type="match status" value="1"/>
</dbReference>
<dbReference type="GO" id="GO:0016787">
    <property type="term" value="F:hydrolase activity"/>
    <property type="evidence" value="ECO:0007669"/>
    <property type="project" value="UniProtKB-KW"/>
</dbReference>
<evidence type="ECO:0000256" key="11">
    <source>
        <dbReference type="HAMAP-Rule" id="MF_01393"/>
    </source>
</evidence>
<dbReference type="PANTHER" id="PTHR11410:SF0">
    <property type="entry name" value="ATP SYNTHASE SUBUNIT A"/>
    <property type="match status" value="1"/>
</dbReference>
<keyword evidence="11" id="KW-1003">Cell membrane</keyword>
<dbReference type="GO" id="GO:0005886">
    <property type="term" value="C:plasma membrane"/>
    <property type="evidence" value="ECO:0007669"/>
    <property type="project" value="UniProtKB-SubCell"/>
</dbReference>
<feature type="transmembrane region" description="Helical" evidence="11">
    <location>
        <begin position="102"/>
        <end position="126"/>
    </location>
</feature>
<evidence type="ECO:0000256" key="12">
    <source>
        <dbReference type="RuleBase" id="RU000483"/>
    </source>
</evidence>
<keyword evidence="8 11" id="KW-0406">Ion transport</keyword>
<evidence type="ECO:0000256" key="4">
    <source>
        <dbReference type="ARBA" id="ARBA00022547"/>
    </source>
</evidence>
<dbReference type="PRINTS" id="PR00123">
    <property type="entry name" value="ATPASEA"/>
</dbReference>
<evidence type="ECO:0000256" key="8">
    <source>
        <dbReference type="ARBA" id="ARBA00023065"/>
    </source>
</evidence>
<evidence type="ECO:0000256" key="2">
    <source>
        <dbReference type="ARBA" id="ARBA00006810"/>
    </source>
</evidence>
<evidence type="ECO:0000256" key="6">
    <source>
        <dbReference type="ARBA" id="ARBA00022781"/>
    </source>
</evidence>
<keyword evidence="5 11" id="KW-0812">Transmembrane</keyword>
<name>A0A1S7LLK3_MAGMO</name>
<dbReference type="InterPro" id="IPR023011">
    <property type="entry name" value="ATP_synth_F0_asu_AS"/>
</dbReference>
<accession>A0A1S7LLK3</accession>
<keyword evidence="7 11" id="KW-1133">Transmembrane helix</keyword>
<keyword evidence="13" id="KW-0378">Hydrolase</keyword>
<reference evidence="13" key="1">
    <citation type="submission" date="2015-04" db="EMBL/GenBank/DDBJ databases">
        <authorList>
            <person name="Syromyatnikov M.Y."/>
            <person name="Popov V.N."/>
        </authorList>
    </citation>
    <scope>NUCLEOTIDE SEQUENCE</scope>
    <source>
        <strain evidence="13">MO-1</strain>
    </source>
</reference>
<dbReference type="InterPro" id="IPR035908">
    <property type="entry name" value="F0_ATP_A_sf"/>
</dbReference>
<organism evidence="13">
    <name type="scientific">Magnetococcus massalia (strain MO-1)</name>
    <dbReference type="NCBI Taxonomy" id="451514"/>
    <lineage>
        <taxon>Bacteria</taxon>
        <taxon>Pseudomonadati</taxon>
        <taxon>Pseudomonadota</taxon>
        <taxon>Magnetococcia</taxon>
        <taxon>Magnetococcales</taxon>
        <taxon>Magnetococcaceae</taxon>
        <taxon>Magnetococcus</taxon>
    </lineage>
</organism>
<proteinExistence type="inferred from homology"/>
<dbReference type="Pfam" id="PF00119">
    <property type="entry name" value="ATP-synt_A"/>
    <property type="match status" value="1"/>
</dbReference>
<dbReference type="Gene3D" id="1.20.120.220">
    <property type="entry name" value="ATP synthase, F0 complex, subunit A"/>
    <property type="match status" value="1"/>
</dbReference>
<keyword evidence="4 11" id="KW-0138">CF(0)</keyword>
<evidence type="ECO:0000256" key="9">
    <source>
        <dbReference type="ARBA" id="ARBA00023136"/>
    </source>
</evidence>
<dbReference type="EMBL" id="LO017727">
    <property type="protein sequence ID" value="CRH07528.1"/>
    <property type="molecule type" value="Genomic_DNA"/>
</dbReference>
<dbReference type="GO" id="GO:0045259">
    <property type="term" value="C:proton-transporting ATP synthase complex"/>
    <property type="evidence" value="ECO:0007669"/>
    <property type="project" value="UniProtKB-KW"/>
</dbReference>
<evidence type="ECO:0000256" key="7">
    <source>
        <dbReference type="ARBA" id="ARBA00022989"/>
    </source>
</evidence>
<dbReference type="NCBIfam" id="TIGR01131">
    <property type="entry name" value="ATP_synt_6_or_A"/>
    <property type="match status" value="1"/>
</dbReference>
<sequence length="260" mass="28416">MSAEAVNAAATAAPKMDPLHHFMVQKIVPLEVGGFDISITNSTVWMWAAVAVAFLFMKMAFAGGRVQDRLVPGRMQSLAEMTFTFVRDMVDQNIGGEEGRKFFPGIFALFLLVLFCNVLGLIPGSFTPTSQLIVTATFALGVFFFATGLAFVKHGVKFLGFFVPSGVPPVLLLLMVPIEIISYLSRPVSLSVRLFANMTAGHTVLAVLFFFSATLPVVANLLPWGFSVVFNGFELFIGFIQAYIFTILTCVYINDALHLH</sequence>
<dbReference type="NCBIfam" id="NF004482">
    <property type="entry name" value="PRK05815.2-4"/>
    <property type="match status" value="1"/>
</dbReference>
<comment type="subcellular location">
    <subcellularLocation>
        <location evidence="11 12">Cell membrane</location>
        <topology evidence="11 12">Multi-pass membrane protein</topology>
    </subcellularLocation>
    <subcellularLocation>
        <location evidence="1">Membrane</location>
        <topology evidence="1">Multi-pass membrane protein</topology>
    </subcellularLocation>
</comment>
<dbReference type="AlphaFoldDB" id="A0A1S7LLK3"/>
<feature type="transmembrane region" description="Helical" evidence="11">
    <location>
        <begin position="204"/>
        <end position="223"/>
    </location>
</feature>
<dbReference type="GO" id="GO:0046933">
    <property type="term" value="F:proton-transporting ATP synthase activity, rotational mechanism"/>
    <property type="evidence" value="ECO:0007669"/>
    <property type="project" value="UniProtKB-UniRule"/>
</dbReference>